<dbReference type="Pfam" id="PF08017">
    <property type="entry name" value="Fibrinogen_BP"/>
    <property type="match status" value="1"/>
</dbReference>
<dbReference type="FunFam" id="2.10.25.10:FF:000674">
    <property type="entry name" value="Mucin-2"/>
    <property type="match status" value="1"/>
</dbReference>
<dbReference type="InterPro" id="IPR002919">
    <property type="entry name" value="TIL_dom"/>
</dbReference>
<dbReference type="PANTHER" id="PTHR11339">
    <property type="entry name" value="EXTRACELLULAR MATRIX GLYCOPROTEIN RELATED"/>
    <property type="match status" value="1"/>
</dbReference>
<dbReference type="GO" id="GO:0031012">
    <property type="term" value="C:extracellular matrix"/>
    <property type="evidence" value="ECO:0007669"/>
    <property type="project" value="TreeGrafter"/>
</dbReference>
<dbReference type="Pfam" id="PF23244">
    <property type="entry name" value="VWF"/>
    <property type="match status" value="1"/>
</dbReference>
<feature type="domain" description="VWFD" evidence="8">
    <location>
        <begin position="407"/>
        <end position="580"/>
    </location>
</feature>
<feature type="signal peptide" evidence="7">
    <location>
        <begin position="1"/>
        <end position="20"/>
    </location>
</feature>
<dbReference type="GO" id="GO:0005615">
    <property type="term" value="C:extracellular space"/>
    <property type="evidence" value="ECO:0007669"/>
    <property type="project" value="TreeGrafter"/>
</dbReference>
<dbReference type="Proteomes" id="UP000694620">
    <property type="component" value="Chromosome 1"/>
</dbReference>
<dbReference type="InterPro" id="IPR012969">
    <property type="entry name" value="Fibrinogen_BP"/>
</dbReference>
<dbReference type="Pfam" id="PF00094">
    <property type="entry name" value="VWD"/>
    <property type="match status" value="3"/>
</dbReference>
<organism evidence="9 10">
    <name type="scientific">Erpetoichthys calabaricus</name>
    <name type="common">Rope fish</name>
    <name type="synonym">Calamoichthys calabaricus</name>
    <dbReference type="NCBI Taxonomy" id="27687"/>
    <lineage>
        <taxon>Eukaryota</taxon>
        <taxon>Metazoa</taxon>
        <taxon>Chordata</taxon>
        <taxon>Craniata</taxon>
        <taxon>Vertebrata</taxon>
        <taxon>Euteleostomi</taxon>
        <taxon>Actinopterygii</taxon>
        <taxon>Polypteriformes</taxon>
        <taxon>Polypteridae</taxon>
        <taxon>Erpetoichthys</taxon>
    </lineage>
</organism>
<name>A0A8C4RH04_ERPCA</name>
<feature type="compositionally biased region" description="Gly residues" evidence="6">
    <location>
        <begin position="32"/>
        <end position="43"/>
    </location>
</feature>
<evidence type="ECO:0000313" key="10">
    <source>
        <dbReference type="Proteomes" id="UP000694620"/>
    </source>
</evidence>
<dbReference type="InterPro" id="IPR001846">
    <property type="entry name" value="VWF_type-D"/>
</dbReference>
<dbReference type="CDD" id="cd19941">
    <property type="entry name" value="TIL"/>
    <property type="match status" value="3"/>
</dbReference>
<reference evidence="9" key="3">
    <citation type="submission" date="2025-09" db="UniProtKB">
        <authorList>
            <consortium name="Ensembl"/>
        </authorList>
    </citation>
    <scope>IDENTIFICATION</scope>
</reference>
<sequence>MGLPLKVVIFGLSIVIGASSFSGFSGEIGSGSGGSGFDSGSGEYGVNPTAPPTISPDDMPDVPSDVDECSVFGTGSIKTFNSTLYYLQSTCTFVLSRFDSASSNAEFDIIIKRDMNGTFTKIQVTIDKTETVIENGNIMVDGERVSLPYDHKSIHVNNFGIYKRIESRRGFLSVFWDTNDDEVDKVWVQLRKDYRGKTAGLCGKYGVDDSDLQQLIEDNKIATEESCETETSESNCDETTTMCQNAISYNFFPCLPYDLIWPYMELCGQDTCHCANPAKCACAIFEEIVRQCPSDGIATLSPTWRDSQHCDEPSCPGNMIYSEAGPAVPKTCSNPTFSDDSQISTCQCPYGTVLDDLSGKNKCVMKKQCPCAFDGNIYESGEVRESLCQSCVCKGGQWDCENNDCASRCTIEGGSAIKTFDGKTYSVYRNCKYITAVGEDWTVSITLRKCKNGICLTQVELSLQSEIFTFFNETVSNGTTVITDSYKSDSVVIFWQLSTYVQVQTSFGLKMQVQMAPNMQLYITLPVEAKGSTKGLCGNYNDKIIDEFISSTGILEHSADNFAESWAIGPCEVIPPPICIRSENEQYGKEKCAQIKDPNGVFAPCHSLVEYENYVKQCEINTCLCERAQTCLCDALGNYAKACAAQGFIVTGWRGDDCVEECPATQQFLHNAFACNRTCRSLAGNDYACDVEDVPVDGCGCLEGLYMNENGLCISKEKCPCYYEQGMVYPGSTEVEGQNCNCTDGALQCETPESCGKNEIYVTCFNPSTPLSVKTCSSLSLPTVGRTQCESGCYCQEGFYYDHNGVCVSVDDCSCIFEDIIYNAGESVDNDCNKCTCSQGRWECTQEDCPGKCQVYGDGHYQTFDLKWYSYDGNCEYSLVEDYCGKDTGSFRITVESVPCCEEALTCSRAVTIELHDTEIELSDSKLTEKRIGSCRDNMIEYSAHTVGLYIIITTSSGITLIWDKHTRLTVILDPIWKGQVCGLCGNFDSDPTNDFETRGKSLVTNVVEFGNSWKFDPSCGNIVNQSFPCEKHWYCSAWAQRRCSIIKDTVFQSCHNKVDPQPYYDVCVQESCVCEMEGRFLGFCTAVAAYAEACNEAEVCIKWRTPDLCPVFCDYYNDPGTCSWHYEPCGTPAIKTCSNNEVGNKYAAKLEGCYAKCPDNIPYLDENTMTCSTLDNCTCFHNGIIQPGETITNECNQTCICTNGVLSCTDPSPPIQPNPMQPEIPQPPTDPQQSPTQPETPQPPADPQQSPTQPETPQPPTDPQQSPTQPETPQPPTDPQQSPTQPETPQPPTGPQQSPKQPETPQPPTGPQQSPTQPETPKPPTGPQQSPTQPETPQPPTGPQQSPTQPETPQPPTDPQQSPTQPETPQPPTGPQQSPTQPETPQPPAGPQQSPTQPETPQPPTGPQQSPTQPEIPQPPTGPQQSPTQPETPQPPTDPQQSPTQPETPQPPTGPQQSPTQPETPQPPTGPQQSPKQPETPQPPTDPQQSPTQPETPQPPTDPQQSPTQPETPQPPTDPQQSPTQPETPQPPTGPQQSPTQPETPQPPTDPQQSPTQPETPQPPTGPQQSPTQPETPQPPTDPQQSPTQPETPQPPTGPQQSPTQPETPQPPAGPQQSPTQPETPQPPAGPQQSPTQPETPQPPTGPQQSPTQPETPQPPAGPQQSPTQPETPQPPAGPQQSPTQPETPQPPQVLSKAQHNQKHHNHPQVLSKAQHNQKHHNHPQVLSKAQHNQKHHNHPQVLSKAQHNQKHHNHPQVLSKAQHNQKHHNHPQVLSKAQHNQKHHNHPQILSKAQHNQKHHNHPQVLSKAQHNQKHHNHPQVLSKAQHNQKHHNHPQVLSKAQHNQKHHNHPQVLSKAQHNQKHHNHPQVLSKAQHNQKHHNHPQVLSKAQHNQKHHNHPQILSKAQHNQKHHNHPQVLSKAQHNQKHHNHPQVLSKAQHNQKHHNHQLDHRQPQVLPVLVHGLIGLTRILQL</sequence>
<dbReference type="InterPro" id="IPR050780">
    <property type="entry name" value="Mucin_vWF_Thrombospondin_sf"/>
</dbReference>
<dbReference type="PROSITE" id="PS51233">
    <property type="entry name" value="VWFD"/>
    <property type="match status" value="3"/>
</dbReference>
<evidence type="ECO:0000256" key="2">
    <source>
        <dbReference type="ARBA" id="ARBA00022525"/>
    </source>
</evidence>
<evidence type="ECO:0000256" key="7">
    <source>
        <dbReference type="SAM" id="SignalP"/>
    </source>
</evidence>
<dbReference type="InterPro" id="IPR036084">
    <property type="entry name" value="Ser_inhib-like_sf"/>
</dbReference>
<proteinExistence type="predicted"/>
<feature type="region of interest" description="Disordered" evidence="6">
    <location>
        <begin position="32"/>
        <end position="61"/>
    </location>
</feature>
<dbReference type="Pfam" id="PF25962">
    <property type="entry name" value="TIL_OTOGL_Mucin"/>
    <property type="match status" value="1"/>
</dbReference>
<reference evidence="9" key="1">
    <citation type="submission" date="2021-06" db="EMBL/GenBank/DDBJ databases">
        <authorList>
            <consortium name="Wellcome Sanger Institute Data Sharing"/>
        </authorList>
    </citation>
    <scope>NUCLEOTIDE SEQUENCE [LARGE SCALE GENOMIC DNA]</scope>
</reference>
<evidence type="ECO:0000259" key="8">
    <source>
        <dbReference type="PROSITE" id="PS51233"/>
    </source>
</evidence>
<feature type="region of interest" description="Disordered" evidence="6">
    <location>
        <begin position="1213"/>
        <end position="1955"/>
    </location>
</feature>
<feature type="domain" description="VWFD" evidence="8">
    <location>
        <begin position="67"/>
        <end position="244"/>
    </location>
</feature>
<evidence type="ECO:0000256" key="3">
    <source>
        <dbReference type="ARBA" id="ARBA00022737"/>
    </source>
</evidence>
<dbReference type="SMART" id="SM00215">
    <property type="entry name" value="VWC_out"/>
    <property type="match status" value="2"/>
</dbReference>
<protein>
    <submittedName>
        <fullName evidence="9">Mucin-19-like</fullName>
    </submittedName>
</protein>
<dbReference type="InterPro" id="IPR001007">
    <property type="entry name" value="VWF_dom"/>
</dbReference>
<dbReference type="Pfam" id="PF01826">
    <property type="entry name" value="TIL"/>
    <property type="match status" value="1"/>
</dbReference>
<dbReference type="SUPFAM" id="SSF57567">
    <property type="entry name" value="Serine protease inhibitors"/>
    <property type="match status" value="3"/>
</dbReference>
<dbReference type="PANTHER" id="PTHR11339:SF408">
    <property type="entry name" value="MUCIN-5B"/>
    <property type="match status" value="1"/>
</dbReference>
<dbReference type="SMART" id="SM00832">
    <property type="entry name" value="C8"/>
    <property type="match status" value="2"/>
</dbReference>
<dbReference type="Gene3D" id="2.10.25.10">
    <property type="entry name" value="Laminin"/>
    <property type="match status" value="3"/>
</dbReference>
<dbReference type="Pfam" id="PF08742">
    <property type="entry name" value="C8"/>
    <property type="match status" value="3"/>
</dbReference>
<dbReference type="SMART" id="SM00216">
    <property type="entry name" value="VWD"/>
    <property type="match status" value="3"/>
</dbReference>
<dbReference type="GeneTree" id="ENSGT00940000164528"/>
<evidence type="ECO:0000256" key="4">
    <source>
        <dbReference type="ARBA" id="ARBA00023157"/>
    </source>
</evidence>
<feature type="compositionally biased region" description="Pro residues" evidence="6">
    <location>
        <begin position="1213"/>
        <end position="1231"/>
    </location>
</feature>
<keyword evidence="7" id="KW-0732">Signal</keyword>
<keyword evidence="4" id="KW-1015">Disulfide bond</keyword>
<dbReference type="Ensembl" id="ENSECRT00000001522.1">
    <property type="protein sequence ID" value="ENSECRP00000001499.1"/>
    <property type="gene ID" value="ENSECRG00000001047.1"/>
</dbReference>
<evidence type="ECO:0000256" key="5">
    <source>
        <dbReference type="ARBA" id="ARBA00023180"/>
    </source>
</evidence>
<comment type="subcellular location">
    <subcellularLocation>
        <location evidence="1">Secreted</location>
    </subcellularLocation>
</comment>
<feature type="chain" id="PRO_5034070553" evidence="7">
    <location>
        <begin position="21"/>
        <end position="1974"/>
    </location>
</feature>
<evidence type="ECO:0000313" key="9">
    <source>
        <dbReference type="Ensembl" id="ENSECRP00000001499.1"/>
    </source>
</evidence>
<keyword evidence="10" id="KW-1185">Reference proteome</keyword>
<accession>A0A8C4RH04</accession>
<keyword evidence="5" id="KW-0325">Glycoprotein</keyword>
<evidence type="ECO:0000256" key="1">
    <source>
        <dbReference type="ARBA" id="ARBA00004613"/>
    </source>
</evidence>
<dbReference type="PRINTS" id="PR01217">
    <property type="entry name" value="PRICHEXTENSN"/>
</dbReference>
<keyword evidence="3" id="KW-0677">Repeat</keyword>
<dbReference type="InterPro" id="IPR058753">
    <property type="entry name" value="TIL_OTOGL_Mucin"/>
</dbReference>
<feature type="domain" description="VWFD" evidence="8">
    <location>
        <begin position="851"/>
        <end position="1021"/>
    </location>
</feature>
<reference evidence="9" key="2">
    <citation type="submission" date="2025-08" db="UniProtKB">
        <authorList>
            <consortium name="Ensembl"/>
        </authorList>
    </citation>
    <scope>IDENTIFICATION</scope>
</reference>
<keyword evidence="2" id="KW-0964">Secreted</keyword>
<dbReference type="InterPro" id="IPR014853">
    <property type="entry name" value="VWF/SSPO/ZAN-like_Cys-rich_dom"/>
</dbReference>
<evidence type="ECO:0000256" key="6">
    <source>
        <dbReference type="SAM" id="MobiDB-lite"/>
    </source>
</evidence>